<evidence type="ECO:0000313" key="1">
    <source>
        <dbReference type="EMBL" id="CAK1592845.1"/>
    </source>
</evidence>
<gene>
    <name evidence="1" type="ORF">PARMNEM_LOCUS12720</name>
</gene>
<dbReference type="Proteomes" id="UP001314205">
    <property type="component" value="Unassembled WGS sequence"/>
</dbReference>
<protein>
    <recommendedName>
        <fullName evidence="3">Endonuclease-reverse transcriptase</fullName>
    </recommendedName>
</protein>
<dbReference type="EMBL" id="CAVLGL010000088">
    <property type="protein sequence ID" value="CAK1592845.1"/>
    <property type="molecule type" value="Genomic_DNA"/>
</dbReference>
<reference evidence="1 2" key="1">
    <citation type="submission" date="2023-11" db="EMBL/GenBank/DDBJ databases">
        <authorList>
            <person name="Hedman E."/>
            <person name="Englund M."/>
            <person name="Stromberg M."/>
            <person name="Nyberg Akerstrom W."/>
            <person name="Nylinder S."/>
            <person name="Jareborg N."/>
            <person name="Kallberg Y."/>
            <person name="Kronander E."/>
        </authorList>
    </citation>
    <scope>NUCLEOTIDE SEQUENCE [LARGE SCALE GENOMIC DNA]</scope>
</reference>
<organism evidence="1 2">
    <name type="scientific">Parnassius mnemosyne</name>
    <name type="common">clouded apollo</name>
    <dbReference type="NCBI Taxonomy" id="213953"/>
    <lineage>
        <taxon>Eukaryota</taxon>
        <taxon>Metazoa</taxon>
        <taxon>Ecdysozoa</taxon>
        <taxon>Arthropoda</taxon>
        <taxon>Hexapoda</taxon>
        <taxon>Insecta</taxon>
        <taxon>Pterygota</taxon>
        <taxon>Neoptera</taxon>
        <taxon>Endopterygota</taxon>
        <taxon>Lepidoptera</taxon>
        <taxon>Glossata</taxon>
        <taxon>Ditrysia</taxon>
        <taxon>Papilionoidea</taxon>
        <taxon>Papilionidae</taxon>
        <taxon>Parnassiinae</taxon>
        <taxon>Parnassini</taxon>
        <taxon>Parnassius</taxon>
        <taxon>Driopa</taxon>
    </lineage>
</organism>
<accession>A0AAV1LD04</accession>
<name>A0AAV1LD04_9NEOP</name>
<proteinExistence type="predicted"/>
<evidence type="ECO:0000313" key="2">
    <source>
        <dbReference type="Proteomes" id="UP001314205"/>
    </source>
</evidence>
<evidence type="ECO:0008006" key="3">
    <source>
        <dbReference type="Google" id="ProtNLM"/>
    </source>
</evidence>
<dbReference type="AlphaFoldDB" id="A0AAV1LD04"/>
<comment type="caution">
    <text evidence="1">The sequence shown here is derived from an EMBL/GenBank/DDBJ whole genome shotgun (WGS) entry which is preliminary data.</text>
</comment>
<keyword evidence="2" id="KW-1185">Reference proteome</keyword>
<sequence>MRKLKVAQRAMERAMLGVSLRDKLRNEYIRSRTKVTEIAQRISKLKWQWAGHIPRRTDHRWGRKVLEWQPRTGRPPRGRTRKRWRDELDSFMEDWSSLAQNR</sequence>